<evidence type="ECO:0000313" key="2">
    <source>
        <dbReference type="EMBL" id="MBR7835472.1"/>
    </source>
</evidence>
<name>A0A941EPE6_9ACTN</name>
<dbReference type="InterPro" id="IPR007278">
    <property type="entry name" value="DUF397"/>
</dbReference>
<evidence type="ECO:0000313" key="3">
    <source>
        <dbReference type="Proteomes" id="UP000675781"/>
    </source>
</evidence>
<protein>
    <submittedName>
        <fullName evidence="2">DUF397 domain-containing protein</fullName>
    </submittedName>
</protein>
<keyword evidence="3" id="KW-1185">Reference proteome</keyword>
<dbReference type="EMBL" id="JAGSOG010000096">
    <property type="protein sequence ID" value="MBR7835472.1"/>
    <property type="molecule type" value="Genomic_DNA"/>
</dbReference>
<dbReference type="AlphaFoldDB" id="A0A941EPE6"/>
<accession>A0A941EPE6</accession>
<comment type="caution">
    <text evidence="2">The sequence shown here is derived from an EMBL/GenBank/DDBJ whole genome shotgun (WGS) entry which is preliminary data.</text>
</comment>
<gene>
    <name evidence="2" type="ORF">KDL01_19510</name>
</gene>
<sequence>MSKNSDMTWRKSSYSGANGNCVEFAVADGDLVAVRNSRFPDGAVLLFDRAALGTFLAAAKDGEFDDLAV</sequence>
<dbReference type="Pfam" id="PF04149">
    <property type="entry name" value="DUF397"/>
    <property type="match status" value="1"/>
</dbReference>
<reference evidence="2" key="1">
    <citation type="submission" date="2021-04" db="EMBL/GenBank/DDBJ databases">
        <title>Genome based classification of Actinospica acidithermotolerans sp. nov., an actinobacterium isolated from an Indonesian hot spring.</title>
        <authorList>
            <person name="Kusuma A.B."/>
            <person name="Putra K.E."/>
            <person name="Nafisah S."/>
            <person name="Loh J."/>
            <person name="Nouioui I."/>
            <person name="Goodfellow M."/>
        </authorList>
    </citation>
    <scope>NUCLEOTIDE SEQUENCE</scope>
    <source>
        <strain evidence="2">CSCA 57</strain>
    </source>
</reference>
<organism evidence="2 3">
    <name type="scientific">Actinospica durhamensis</name>
    <dbReference type="NCBI Taxonomy" id="1508375"/>
    <lineage>
        <taxon>Bacteria</taxon>
        <taxon>Bacillati</taxon>
        <taxon>Actinomycetota</taxon>
        <taxon>Actinomycetes</taxon>
        <taxon>Catenulisporales</taxon>
        <taxon>Actinospicaceae</taxon>
        <taxon>Actinospica</taxon>
    </lineage>
</organism>
<feature type="domain" description="DUF397" evidence="1">
    <location>
        <begin position="8"/>
        <end position="60"/>
    </location>
</feature>
<dbReference type="Proteomes" id="UP000675781">
    <property type="component" value="Unassembled WGS sequence"/>
</dbReference>
<evidence type="ECO:0000259" key="1">
    <source>
        <dbReference type="Pfam" id="PF04149"/>
    </source>
</evidence>
<dbReference type="RefSeq" id="WP_212529965.1">
    <property type="nucleotide sequence ID" value="NZ_JAGSOG010000096.1"/>
</dbReference>
<proteinExistence type="predicted"/>